<feature type="region of interest" description="Disordered" evidence="1">
    <location>
        <begin position="1"/>
        <end position="50"/>
    </location>
</feature>
<organism evidence="2">
    <name type="scientific">Nakamurella sp. A5-74</name>
    <dbReference type="NCBI Taxonomy" id="3158264"/>
    <lineage>
        <taxon>Bacteria</taxon>
        <taxon>Bacillati</taxon>
        <taxon>Actinomycetota</taxon>
        <taxon>Actinomycetes</taxon>
        <taxon>Nakamurellales</taxon>
        <taxon>Nakamurellaceae</taxon>
        <taxon>Nakamurella</taxon>
    </lineage>
</organism>
<reference evidence="2" key="1">
    <citation type="submission" date="2024-05" db="EMBL/GenBank/DDBJ databases">
        <authorList>
            <person name="Cai S.Y."/>
            <person name="Jin L.M."/>
            <person name="Li H.R."/>
        </authorList>
    </citation>
    <scope>NUCLEOTIDE SEQUENCE</scope>
    <source>
        <strain evidence="2">A5-74</strain>
    </source>
</reference>
<evidence type="ECO:0008006" key="3">
    <source>
        <dbReference type="Google" id="ProtNLM"/>
    </source>
</evidence>
<dbReference type="EMBL" id="CP159218">
    <property type="protein sequence ID" value="XCG64382.1"/>
    <property type="molecule type" value="Genomic_DNA"/>
</dbReference>
<feature type="compositionally biased region" description="Acidic residues" evidence="1">
    <location>
        <begin position="31"/>
        <end position="50"/>
    </location>
</feature>
<dbReference type="AlphaFoldDB" id="A0AAU8DQ18"/>
<name>A0AAU8DQ18_9ACTN</name>
<sequence>MTESSSDETQERVAAAIRDADSGSNHQAGMDGDEASAADRTADDEEPPNQ</sequence>
<evidence type="ECO:0000313" key="2">
    <source>
        <dbReference type="EMBL" id="XCG64382.1"/>
    </source>
</evidence>
<gene>
    <name evidence="2" type="ORF">ABLG96_03275</name>
</gene>
<proteinExistence type="predicted"/>
<protein>
    <recommendedName>
        <fullName evidence="3">Autophagy-related protein 2</fullName>
    </recommendedName>
</protein>
<evidence type="ECO:0000256" key="1">
    <source>
        <dbReference type="SAM" id="MobiDB-lite"/>
    </source>
</evidence>
<dbReference type="RefSeq" id="WP_353649995.1">
    <property type="nucleotide sequence ID" value="NZ_CP159218.1"/>
</dbReference>
<accession>A0AAU8DQ18</accession>